<evidence type="ECO:0000256" key="1">
    <source>
        <dbReference type="SAM" id="SignalP"/>
    </source>
</evidence>
<feature type="chain" id="PRO_5047082704" evidence="1">
    <location>
        <begin position="41"/>
        <end position="242"/>
    </location>
</feature>
<name>A0ABN9PQQ0_9DINO</name>
<keyword evidence="1" id="KW-0732">Signal</keyword>
<dbReference type="Proteomes" id="UP001189429">
    <property type="component" value="Unassembled WGS sequence"/>
</dbReference>
<gene>
    <name evidence="2" type="ORF">PCOR1329_LOCUS4107</name>
</gene>
<keyword evidence="3" id="KW-1185">Reference proteome</keyword>
<evidence type="ECO:0000313" key="3">
    <source>
        <dbReference type="Proteomes" id="UP001189429"/>
    </source>
</evidence>
<reference evidence="2" key="1">
    <citation type="submission" date="2023-10" db="EMBL/GenBank/DDBJ databases">
        <authorList>
            <person name="Chen Y."/>
            <person name="Shah S."/>
            <person name="Dougan E. K."/>
            <person name="Thang M."/>
            <person name="Chan C."/>
        </authorList>
    </citation>
    <scope>NUCLEOTIDE SEQUENCE [LARGE SCALE GENOMIC DNA]</scope>
</reference>
<organism evidence="2 3">
    <name type="scientific">Prorocentrum cordatum</name>
    <dbReference type="NCBI Taxonomy" id="2364126"/>
    <lineage>
        <taxon>Eukaryota</taxon>
        <taxon>Sar</taxon>
        <taxon>Alveolata</taxon>
        <taxon>Dinophyceae</taxon>
        <taxon>Prorocentrales</taxon>
        <taxon>Prorocentraceae</taxon>
        <taxon>Prorocentrum</taxon>
    </lineage>
</organism>
<evidence type="ECO:0000313" key="2">
    <source>
        <dbReference type="EMBL" id="CAK0793997.1"/>
    </source>
</evidence>
<accession>A0ABN9PQQ0</accession>
<dbReference type="EMBL" id="CAUYUJ010001065">
    <property type="protein sequence ID" value="CAK0793997.1"/>
    <property type="molecule type" value="Genomic_DNA"/>
</dbReference>
<proteinExistence type="predicted"/>
<feature type="signal peptide" evidence="1">
    <location>
        <begin position="1"/>
        <end position="40"/>
    </location>
</feature>
<sequence length="242" mass="25459">MWAAGRARRGRSGRPGGSLAMRGVLAVAGCLSAWPWQAQAGAWAALRAAGPRAAVDEDAHGEAGRRRAACSVCSGWLAAAGPHAARAEAAPGAAAGLQRVEPYVQKLQSLRRKCMLQGEMANMFGGTLTLKGGFEGGAADALRETMEKGKKEVLEPLLADVTELAPRVAETLSGDQRAKAEGFPATLQKQLQDLDEDVRLGLFSEFTATATGERYAGGQAEQKIEEIGSLVQEFVELTKKGL</sequence>
<protein>
    <submittedName>
        <fullName evidence="2">Uncharacterized protein</fullName>
    </submittedName>
</protein>
<comment type="caution">
    <text evidence="2">The sequence shown here is derived from an EMBL/GenBank/DDBJ whole genome shotgun (WGS) entry which is preliminary data.</text>
</comment>